<evidence type="ECO:0000259" key="6">
    <source>
        <dbReference type="PROSITE" id="PS50268"/>
    </source>
</evidence>
<dbReference type="InterPro" id="IPR002126">
    <property type="entry name" value="Cadherin-like_dom"/>
</dbReference>
<dbReference type="InterPro" id="IPR006626">
    <property type="entry name" value="PbH1"/>
</dbReference>
<dbReference type="SMART" id="SM00607">
    <property type="entry name" value="FTP"/>
    <property type="match status" value="1"/>
</dbReference>
<proteinExistence type="predicted"/>
<dbReference type="SMART" id="SM00710">
    <property type="entry name" value="PbH1"/>
    <property type="match status" value="4"/>
</dbReference>
<dbReference type="Gene3D" id="2.60.40.60">
    <property type="entry name" value="Cadherins"/>
    <property type="match status" value="2"/>
</dbReference>
<dbReference type="Pfam" id="PF07691">
    <property type="entry name" value="PA14"/>
    <property type="match status" value="1"/>
</dbReference>
<dbReference type="PROSITE" id="PS50268">
    <property type="entry name" value="CADHERIN_2"/>
    <property type="match status" value="1"/>
</dbReference>
<dbReference type="Gene3D" id="1.25.40.10">
    <property type="entry name" value="Tetratricopeptide repeat domain"/>
    <property type="match status" value="1"/>
</dbReference>
<dbReference type="SUPFAM" id="SSF51126">
    <property type="entry name" value="Pectin lyase-like"/>
    <property type="match status" value="1"/>
</dbReference>
<feature type="domain" description="Cadherin" evidence="6">
    <location>
        <begin position="825"/>
        <end position="921"/>
    </location>
</feature>
<organism evidence="8">
    <name type="scientific">hydrothermal vent metagenome</name>
    <dbReference type="NCBI Taxonomy" id="652676"/>
    <lineage>
        <taxon>unclassified sequences</taxon>
        <taxon>metagenomes</taxon>
        <taxon>ecological metagenomes</taxon>
    </lineage>
</organism>
<dbReference type="InterPro" id="IPR011658">
    <property type="entry name" value="PA14_dom"/>
</dbReference>
<evidence type="ECO:0000256" key="3">
    <source>
        <dbReference type="ARBA" id="ARBA00023157"/>
    </source>
</evidence>
<dbReference type="InterPro" id="IPR008979">
    <property type="entry name" value="Galactose-bd-like_sf"/>
</dbReference>
<gene>
    <name evidence="8" type="ORF">MNB_SM-5-1390</name>
</gene>
<evidence type="ECO:0000256" key="2">
    <source>
        <dbReference type="ARBA" id="ARBA00022837"/>
    </source>
</evidence>
<dbReference type="Pfam" id="PF00754">
    <property type="entry name" value="F5_F8_type_C"/>
    <property type="match status" value="1"/>
</dbReference>
<dbReference type="GO" id="GO:0016020">
    <property type="term" value="C:membrane"/>
    <property type="evidence" value="ECO:0007669"/>
    <property type="project" value="InterPro"/>
</dbReference>
<accession>A0A1W1CX20</accession>
<dbReference type="EMBL" id="FPHH01000137">
    <property type="protein sequence ID" value="SFV70267.1"/>
    <property type="molecule type" value="Genomic_DNA"/>
</dbReference>
<dbReference type="InterPro" id="IPR015919">
    <property type="entry name" value="Cadherin-like_sf"/>
</dbReference>
<feature type="region of interest" description="Disordered" evidence="4">
    <location>
        <begin position="16"/>
        <end position="37"/>
    </location>
</feature>
<dbReference type="Gene3D" id="2.160.20.10">
    <property type="entry name" value="Single-stranded right-handed beta-helix, Pectin lyase-like"/>
    <property type="match status" value="1"/>
</dbReference>
<dbReference type="SMART" id="SM00758">
    <property type="entry name" value="PA14"/>
    <property type="match status" value="1"/>
</dbReference>
<dbReference type="PROSITE" id="PS51820">
    <property type="entry name" value="PA14"/>
    <property type="match status" value="1"/>
</dbReference>
<feature type="domain" description="PA14" evidence="7">
    <location>
        <begin position="911"/>
        <end position="1059"/>
    </location>
</feature>
<protein>
    <submittedName>
        <fullName evidence="8">Putative RTX toxin hemolysin-type calcium-binding protein</fullName>
    </submittedName>
</protein>
<dbReference type="InterPro" id="IPR011050">
    <property type="entry name" value="Pectin_lyase_fold/virulence"/>
</dbReference>
<feature type="compositionally biased region" description="Low complexity" evidence="4">
    <location>
        <begin position="20"/>
        <end position="37"/>
    </location>
</feature>
<name>A0A1W1CX20_9ZZZZ</name>
<evidence type="ECO:0000259" key="5">
    <source>
        <dbReference type="PROSITE" id="PS50022"/>
    </source>
</evidence>
<dbReference type="GO" id="GO:0005509">
    <property type="term" value="F:calcium ion binding"/>
    <property type="evidence" value="ECO:0007669"/>
    <property type="project" value="InterPro"/>
</dbReference>
<evidence type="ECO:0000313" key="8">
    <source>
        <dbReference type="EMBL" id="SFV70267.1"/>
    </source>
</evidence>
<reference evidence="8" key="1">
    <citation type="submission" date="2016-10" db="EMBL/GenBank/DDBJ databases">
        <authorList>
            <person name="de Groot N.N."/>
        </authorList>
    </citation>
    <scope>NUCLEOTIDE SEQUENCE</scope>
</reference>
<dbReference type="InterPro" id="IPR011990">
    <property type="entry name" value="TPR-like_helical_dom_sf"/>
</dbReference>
<feature type="domain" description="F5/8 type C" evidence="5">
    <location>
        <begin position="671"/>
        <end position="817"/>
    </location>
</feature>
<dbReference type="PROSITE" id="PS50022">
    <property type="entry name" value="FA58C_3"/>
    <property type="match status" value="1"/>
</dbReference>
<dbReference type="GO" id="GO:0007156">
    <property type="term" value="P:homophilic cell adhesion via plasma membrane adhesion molecules"/>
    <property type="evidence" value="ECO:0007669"/>
    <property type="project" value="InterPro"/>
</dbReference>
<keyword evidence="1" id="KW-0479">Metal-binding</keyword>
<dbReference type="CDD" id="cd11304">
    <property type="entry name" value="Cadherin_repeat"/>
    <property type="match status" value="1"/>
</dbReference>
<dbReference type="SUPFAM" id="SSF49313">
    <property type="entry name" value="Cadherin-like"/>
    <property type="match status" value="1"/>
</dbReference>
<dbReference type="InterPro" id="IPR037524">
    <property type="entry name" value="PA14/GLEYA"/>
</dbReference>
<evidence type="ECO:0000256" key="1">
    <source>
        <dbReference type="ARBA" id="ARBA00022723"/>
    </source>
</evidence>
<dbReference type="SUPFAM" id="SSF48452">
    <property type="entry name" value="TPR-like"/>
    <property type="match status" value="1"/>
</dbReference>
<dbReference type="PROSITE" id="PS51257">
    <property type="entry name" value="PROKAR_LIPOPROTEIN"/>
    <property type="match status" value="1"/>
</dbReference>
<dbReference type="Gene3D" id="2.60.120.260">
    <property type="entry name" value="Galactose-binding domain-like"/>
    <property type="match status" value="1"/>
</dbReference>
<dbReference type="SUPFAM" id="SSF49785">
    <property type="entry name" value="Galactose-binding domain-like"/>
    <property type="match status" value="1"/>
</dbReference>
<keyword evidence="3" id="KW-1015">Disulfide bond</keyword>
<keyword evidence="2" id="KW-0106">Calcium</keyword>
<dbReference type="SUPFAM" id="SSF56988">
    <property type="entry name" value="Anthrax protective antigen"/>
    <property type="match status" value="1"/>
</dbReference>
<dbReference type="InterPro" id="IPR000421">
    <property type="entry name" value="FA58C"/>
</dbReference>
<dbReference type="InterPro" id="IPR006585">
    <property type="entry name" value="FTP1"/>
</dbReference>
<dbReference type="InterPro" id="IPR012334">
    <property type="entry name" value="Pectin_lyas_fold"/>
</dbReference>
<evidence type="ECO:0000259" key="7">
    <source>
        <dbReference type="PROSITE" id="PS51820"/>
    </source>
</evidence>
<sequence>MKKTLIIASILVLTGCGGESSNSSSSNNQSSDNQKQSHGYYVDSSIIGADYVCGNLHGKTNNRGEFKFYQGDSCQFLIGDVKLREVKANELHDGITIYEHNLPVARVLQTLDKDGNPNKNGIEIASKSAECLQRDFNNSIPNSVSDNDIEKLYNCLKEDSIYNGKAVTQAEAQAHIDRNKPDTTPPTVTLNGKDKISLGAGETFTDQEATAIDDRDGDEAKVIRDVKVNAKQNDIKDAIFISPNGDDQNDGSYNAPLKDTKKICSKGSVIDKNIYFKEGVYNNFPMIQCSGTKDKIIEIKPWLNEKVKFTFDDATGIRLTGDYIKLSGIEVEGVAKKVKYKDALANWWRGDKYYNGSGIILSGHHVEVSDCVVHDATGSGISAKGWSNINIHNNVVYDCDWWTIAGSKGIGVTDVNAVGNEDNKTTVRIENNLIFGVESRIFSRVWGKGFAHLDLDEGEGILVQVNDGNYTGRYSIKNNFVLYTGKGIVANKTNRADILNNTLYMSGTTISGKFKGVRTSLTQDSIIKNNSVVIKGSGHSFNIGKSDIAKVTLTNNCGNGQESLNGVTIEQDIFANPVNLDFTPKNGCMGASSAVWNALKQKADEYGIKIKPTNWVPDFIDLTKGVIDSIPVGSTVNWSSWSDTEPFDLNITNIPNEGIKGRPNKFRLEVVYPYILDKEDLNLAYYFGKATQGTNDSYYYYEPASYAIDNNLSTFNHTSSKGSENWLQIKLPDNTKITKIVIIGRDSNVQRLKDTNVSISNSAYNGVVNPNEVVMTLEGTANAQVKSFTTPIVGKYVVLKAKDGQNLHVREVQVYGYLHNKPHFEKNSYSYGIAFNANVGDRVGKIKAITTTNSKITYEILDSDYFKIDANGVIKLAKTFDSNRVQKFNFWIKASDENGNSNEVKVTVNTLAKHGVKEERWNNISGSKVEDLLQSKHYLDKPDKINYLDSIDFNANKEDNFGSKFSTIFKVPKSGKYTFAIIGDDGTRLDFDNKEIAYKVSWGDYQDWNSASKSEALYLEEGTIHPITAYLKESGGAEHISVAYKTDSNDTWKVIPSHELYLNILTHDNVKPHSDNNITNYTISKTANTIGSELFTMQASDLQGDSLTYTIIGDVPFRIDENGMLYVNGSLEAKDYTFDIKVSDGVNETIRHITITSTENTEGINSAKEDFLTKARVFDENSSVDELTQSFTNYALENAKRIYSEYMDNSIDDNTINFINSNPDIKEGLVASRFPIDPYYIKNLSDFLTKWKEDGKNNAYIQTNKNVALGFSINARERGIFKEPIFGDTAEHRVTDYTKLKEFRDIEDTWRDELRFDNMGYDISFNDFKLYLKYKYKMTNSEIDDIGRATNRLRKANSDGYDITSMSYDDRKKYGLSYDNINVYRLVSGLQRSDCYADGNPCEKIESYINSENNTTLTKSYILAHFTEYKDKIGLINAGKRLPEELLGSLGVAPSEYRLMSFYDLAEWKIANNKIPAKDFNDNEPNWPLFDYNLEKLPWQILALEQGAQKQECKYIKSRFFETDKSVLRDTYPPNAIDGGKKAEKRFIQYTTYTWDYDRPEVWYRQSDWTPHRSYYRILQDGGVCGRQSTMGQHANECLNRPSIGTGQPGHRAWVGVFLNKDIAGQLQTNIGYKVGSRESATPKISHTIYNFYTSQIRKDGLEKFTGVVTGTTSKDNGEHIYNQSMILQHIGKILEDEGSDAQAVLKKAIEIMPQNTDAWYQLALYYAKQDQPEKVINLAKEYMQKRDNFFMEPDNRKYADNLELVTAKNIAFAVNFAPSIQNGEGDRAEWAKEQLWSYLDTYEEEKRSIRSYRNQNRFLAKYYLKKLDDESSFENEVEDLFSRFLKKGYSGNIKYYFDGVDFADSNKTELFDKLQNLTDSAQISDNLRSKIYSDILGREESASLESLTVNDVCIDSNLSNCQSLFTFELDAKAIYMIANNNHVTETTEVKPTERGKAGYSKLVISVNDDSGAEKDITVRMAKLYDGTINGKILKINDPTEVTTDKTKYVVWIDPSDNNFEDNRVYKALQRTIFTVKKRVQNNEETMGKFILNVKDLIKGKSLTMSSETFEKIYEPNPDTSYYFTVNDSSIGPIKDEGWYTEGTTKLSIKVVDDNGNEKSVILSANHQDKYKMGAGIVANQHDKLTIKYNPEDNTNIESGKHYKTLKPFVVNTRMWHKGGDIYDRLYISIDFTTP</sequence>
<evidence type="ECO:0000256" key="4">
    <source>
        <dbReference type="SAM" id="MobiDB-lite"/>
    </source>
</evidence>